<proteinExistence type="predicted"/>
<name>A0A1B8QGK0_9GAMM</name>
<evidence type="ECO:0000313" key="1">
    <source>
        <dbReference type="EMBL" id="OBX81367.1"/>
    </source>
</evidence>
<comment type="caution">
    <text evidence="1">The sequence shown here is derived from an EMBL/GenBank/DDBJ whole genome shotgun (WGS) entry which is preliminary data.</text>
</comment>
<protein>
    <submittedName>
        <fullName evidence="1">Uncharacterized protein</fullName>
    </submittedName>
</protein>
<dbReference type="AlphaFoldDB" id="A0A1B8QGK0"/>
<keyword evidence="2" id="KW-1185">Reference proteome</keyword>
<sequence length="222" mass="24374">MFQASPTGNAALDAIAPADSKFSYGFDNQRYLVKNDYRAAYLNDAQSNPDWGVAYLRGMTQYAPVTAANPTHTLRQALKANDLRSYTPTMPTLLCGGNQDPMVFFDVNTGLINQLWSRQNNTNLKYAMLDMDISNQATRGKAIYHSQGLSTVQDTTLQATAMQQAFAQRLQLINTNATTIAKASGATDAQAQQAAQVALLSSYHTLVEPYCETTARAFFDTF</sequence>
<dbReference type="RefSeq" id="WP_067336163.1">
    <property type="nucleotide sequence ID" value="NZ_LZNA01000026.1"/>
</dbReference>
<dbReference type="EMBL" id="LZNA01000026">
    <property type="protein sequence ID" value="OBX81367.1"/>
    <property type="molecule type" value="Genomic_DNA"/>
</dbReference>
<dbReference type="Proteomes" id="UP000092616">
    <property type="component" value="Unassembled WGS sequence"/>
</dbReference>
<evidence type="ECO:0000313" key="2">
    <source>
        <dbReference type="Proteomes" id="UP000092616"/>
    </source>
</evidence>
<reference evidence="1 2" key="1">
    <citation type="submission" date="2016-06" db="EMBL/GenBank/DDBJ databases">
        <title>Draft genome of Moraxella atlantae CCUG 59586.</title>
        <authorList>
            <person name="Salva-Serra F."/>
            <person name="Engstrom-Jakobsson H."/>
            <person name="Thorell K."/>
            <person name="Gonzales-Siles L."/>
            <person name="Karlsson R."/>
            <person name="Boulund F."/>
            <person name="Engstrand L."/>
            <person name="Kristiansson E."/>
            <person name="Moore E."/>
        </authorList>
    </citation>
    <scope>NUCLEOTIDE SEQUENCE [LARGE SCALE GENOMIC DNA]</scope>
    <source>
        <strain evidence="1 2">CCUG 59586</strain>
    </source>
</reference>
<organism evidence="1 2">
    <name type="scientific">Faucicola atlantae</name>
    <dbReference type="NCBI Taxonomy" id="34059"/>
    <lineage>
        <taxon>Bacteria</taxon>
        <taxon>Pseudomonadati</taxon>
        <taxon>Pseudomonadota</taxon>
        <taxon>Gammaproteobacteria</taxon>
        <taxon>Moraxellales</taxon>
        <taxon>Moraxellaceae</taxon>
        <taxon>Faucicola</taxon>
    </lineage>
</organism>
<accession>A0A1B8QGK0</accession>
<gene>
    <name evidence="1" type="ORF">A9306_06460</name>
</gene>